<keyword evidence="1" id="KW-0812">Transmembrane</keyword>
<keyword evidence="3" id="KW-1185">Reference proteome</keyword>
<accession>A0A7K1V670</accession>
<reference evidence="2 3" key="1">
    <citation type="submission" date="2019-12" db="EMBL/GenBank/DDBJ databases">
        <title>Nocardia sp. nov. ET3-3 isolated from soil.</title>
        <authorList>
            <person name="Kanchanasin P."/>
            <person name="Tanasupawat S."/>
            <person name="Yuki M."/>
            <person name="Kudo T."/>
        </authorList>
    </citation>
    <scope>NUCLEOTIDE SEQUENCE [LARGE SCALE GENOMIC DNA]</scope>
    <source>
        <strain evidence="2 3">ET3-3</strain>
    </source>
</reference>
<dbReference type="EMBL" id="WRPP01000008">
    <property type="protein sequence ID" value="MVU82134.1"/>
    <property type="molecule type" value="Genomic_DNA"/>
</dbReference>
<dbReference type="Proteomes" id="UP000466794">
    <property type="component" value="Unassembled WGS sequence"/>
</dbReference>
<evidence type="ECO:0000313" key="3">
    <source>
        <dbReference type="Proteomes" id="UP000466794"/>
    </source>
</evidence>
<name>A0A7K1V670_9NOCA</name>
<evidence type="ECO:0000256" key="1">
    <source>
        <dbReference type="SAM" id="Phobius"/>
    </source>
</evidence>
<keyword evidence="1" id="KW-1133">Transmembrane helix</keyword>
<dbReference type="AlphaFoldDB" id="A0A7K1V670"/>
<comment type="caution">
    <text evidence="2">The sequence shown here is derived from an EMBL/GenBank/DDBJ whole genome shotgun (WGS) entry which is preliminary data.</text>
</comment>
<sequence>MTPAANVTAPVTVPSVHRRALITWLAVYPTITLALALLGPEMASLPVYVRTLILTFIVVPVTAYLLIPMLTKANHHLTLRLRR</sequence>
<feature type="transmembrane region" description="Helical" evidence="1">
    <location>
        <begin position="45"/>
        <end position="67"/>
    </location>
</feature>
<keyword evidence="1" id="KW-0472">Membrane</keyword>
<organism evidence="2 3">
    <name type="scientific">Nocardia terrae</name>
    <dbReference type="NCBI Taxonomy" id="2675851"/>
    <lineage>
        <taxon>Bacteria</taxon>
        <taxon>Bacillati</taxon>
        <taxon>Actinomycetota</taxon>
        <taxon>Actinomycetes</taxon>
        <taxon>Mycobacteriales</taxon>
        <taxon>Nocardiaceae</taxon>
        <taxon>Nocardia</taxon>
    </lineage>
</organism>
<protein>
    <submittedName>
        <fullName evidence="2">Uncharacterized protein</fullName>
    </submittedName>
</protein>
<proteinExistence type="predicted"/>
<feature type="transmembrane region" description="Helical" evidence="1">
    <location>
        <begin position="21"/>
        <end position="39"/>
    </location>
</feature>
<evidence type="ECO:0000313" key="2">
    <source>
        <dbReference type="EMBL" id="MVU82134.1"/>
    </source>
</evidence>
<gene>
    <name evidence="2" type="ORF">GPX89_33460</name>
</gene>